<dbReference type="Proteomes" id="UP000051922">
    <property type="component" value="Unassembled WGS sequence"/>
</dbReference>
<reference evidence="1 2" key="1">
    <citation type="journal article" date="2015" name="Genome Announc.">
        <title>Expanding the biotechnology potential of lactobacilli through comparative genomics of 213 strains and associated genera.</title>
        <authorList>
            <person name="Sun Z."/>
            <person name="Harris H.M."/>
            <person name="McCann A."/>
            <person name="Guo C."/>
            <person name="Argimon S."/>
            <person name="Zhang W."/>
            <person name="Yang X."/>
            <person name="Jeffery I.B."/>
            <person name="Cooney J.C."/>
            <person name="Kagawa T.F."/>
            <person name="Liu W."/>
            <person name="Song Y."/>
            <person name="Salvetti E."/>
            <person name="Wrobel A."/>
            <person name="Rasinkangas P."/>
            <person name="Parkhill J."/>
            <person name="Rea M.C."/>
            <person name="O'Sullivan O."/>
            <person name="Ritari J."/>
            <person name="Douillard F.P."/>
            <person name="Paul Ross R."/>
            <person name="Yang R."/>
            <person name="Briner A.E."/>
            <person name="Felis G.E."/>
            <person name="de Vos W.M."/>
            <person name="Barrangou R."/>
            <person name="Klaenhammer T.R."/>
            <person name="Caufield P.W."/>
            <person name="Cui Y."/>
            <person name="Zhang H."/>
            <person name="O'Toole P.W."/>
        </authorList>
    </citation>
    <scope>NUCLEOTIDE SEQUENCE [LARGE SCALE GENOMIC DNA]</scope>
    <source>
        <strain evidence="1 2">DSM 15945</strain>
    </source>
</reference>
<name>A0A0R1U0Y6_9LACO</name>
<comment type="caution">
    <text evidence="1">The sequence shown here is derived from an EMBL/GenBank/DDBJ whole genome shotgun (WGS) entry which is preliminary data.</text>
</comment>
<sequence length="129" mass="13819">MVYATAKDIQDIDPDSVTRVLKRVPGQPGKFNGLKYLTPIGLAKQYAEQIASTLDEATGGRLSTDLHEHQSRPDTSDANILDLIQTALETAQDGVEREAPATLLAAQDLLDMATGRISALLSSKSGKNN</sequence>
<proteinExistence type="predicted"/>
<evidence type="ECO:0000313" key="1">
    <source>
        <dbReference type="EMBL" id="KRL87052.1"/>
    </source>
</evidence>
<keyword evidence="2" id="KW-1185">Reference proteome</keyword>
<dbReference type="PATRIC" id="fig|1423783.4.peg.24"/>
<dbReference type="EMBL" id="AZFJ01000032">
    <property type="protein sequence ID" value="KRL87052.1"/>
    <property type="molecule type" value="Genomic_DNA"/>
</dbReference>
<dbReference type="AlphaFoldDB" id="A0A0R1U0Y6"/>
<accession>A0A0R1U0Y6</accession>
<organism evidence="1 2">
    <name type="scientific">Lacticaseibacillus pantheris DSM 15945 = JCM 12539 = NBRC 106106</name>
    <dbReference type="NCBI Taxonomy" id="1423783"/>
    <lineage>
        <taxon>Bacteria</taxon>
        <taxon>Bacillati</taxon>
        <taxon>Bacillota</taxon>
        <taxon>Bacilli</taxon>
        <taxon>Lactobacillales</taxon>
        <taxon>Lactobacillaceae</taxon>
        <taxon>Lacticaseibacillus</taxon>
    </lineage>
</organism>
<gene>
    <name evidence="1" type="ORF">FC50_GL000021</name>
</gene>
<evidence type="ECO:0000313" key="2">
    <source>
        <dbReference type="Proteomes" id="UP000051922"/>
    </source>
</evidence>
<protein>
    <submittedName>
        <fullName evidence="1">Uncharacterized protein</fullName>
    </submittedName>
</protein>